<name>A0A3P6R0T7_CYLGO</name>
<evidence type="ECO:0000313" key="1">
    <source>
        <dbReference type="EMBL" id="VDK56392.1"/>
    </source>
</evidence>
<keyword evidence="2" id="KW-1185">Reference proteome</keyword>
<reference evidence="1 2" key="1">
    <citation type="submission" date="2018-11" db="EMBL/GenBank/DDBJ databases">
        <authorList>
            <consortium name="Pathogen Informatics"/>
        </authorList>
    </citation>
    <scope>NUCLEOTIDE SEQUENCE [LARGE SCALE GENOMIC DNA]</scope>
</reference>
<proteinExistence type="predicted"/>
<accession>A0A3P6R0T7</accession>
<gene>
    <name evidence="1" type="ORF">CGOC_LOCUS3638</name>
</gene>
<organism evidence="1 2">
    <name type="scientific">Cylicostephanus goldi</name>
    <name type="common">Nematode worm</name>
    <dbReference type="NCBI Taxonomy" id="71465"/>
    <lineage>
        <taxon>Eukaryota</taxon>
        <taxon>Metazoa</taxon>
        <taxon>Ecdysozoa</taxon>
        <taxon>Nematoda</taxon>
        <taxon>Chromadorea</taxon>
        <taxon>Rhabditida</taxon>
        <taxon>Rhabditina</taxon>
        <taxon>Rhabditomorpha</taxon>
        <taxon>Strongyloidea</taxon>
        <taxon>Strongylidae</taxon>
        <taxon>Cylicostephanus</taxon>
    </lineage>
</organism>
<dbReference type="OrthoDB" id="5862043at2759"/>
<dbReference type="AlphaFoldDB" id="A0A3P6R0T7"/>
<protein>
    <submittedName>
        <fullName evidence="1">Uncharacterized protein</fullName>
    </submittedName>
</protein>
<dbReference type="EMBL" id="UYRV01009308">
    <property type="protein sequence ID" value="VDK56392.1"/>
    <property type="molecule type" value="Genomic_DNA"/>
</dbReference>
<sequence length="328" mass="37349">MFSRVYIKRAKSVQRTELHLINIVPQLTDLISTQIEKIISFHDMLHHSGVLADVGDRSDIRLFPGFREAIETANEFCAHRLRILLSLSVDGFVPKRLSRREIWPLYLRLENVSRDEGNNFHNSLLAGILCTPVKPSDLMMETLFSRLESELSALRDTPMEVNINGAVWTLEVSLYRGIADMAAQKILYGMPTWNRNYGCSKCDLVGVVQGRQRIWLPAQDEIPSLRTPESFARDAEMTPAMRIMLPCAFSSDSLHICSEGVTRDRLRDMFNAASRFPGLRVDYHNTELLKTCLRKLSSHTYSNSLILSLEDLKTCKAAEIDEVILNIH</sequence>
<dbReference type="Proteomes" id="UP000271889">
    <property type="component" value="Unassembled WGS sequence"/>
</dbReference>
<evidence type="ECO:0000313" key="2">
    <source>
        <dbReference type="Proteomes" id="UP000271889"/>
    </source>
</evidence>